<evidence type="ECO:0000313" key="2">
    <source>
        <dbReference type="Proteomes" id="UP001301958"/>
    </source>
</evidence>
<reference evidence="1" key="2">
    <citation type="submission" date="2023-05" db="EMBL/GenBank/DDBJ databases">
        <authorList>
            <consortium name="Lawrence Berkeley National Laboratory"/>
            <person name="Steindorff A."/>
            <person name="Hensen N."/>
            <person name="Bonometti L."/>
            <person name="Westerberg I."/>
            <person name="Brannstrom I.O."/>
            <person name="Guillou S."/>
            <person name="Cros-Aarteil S."/>
            <person name="Calhoun S."/>
            <person name="Haridas S."/>
            <person name="Kuo A."/>
            <person name="Mondo S."/>
            <person name="Pangilinan J."/>
            <person name="Riley R."/>
            <person name="Labutti K."/>
            <person name="Andreopoulos B."/>
            <person name="Lipzen A."/>
            <person name="Chen C."/>
            <person name="Yanf M."/>
            <person name="Daum C."/>
            <person name="Ng V."/>
            <person name="Clum A."/>
            <person name="Ohm R."/>
            <person name="Martin F."/>
            <person name="Silar P."/>
            <person name="Natvig D."/>
            <person name="Lalanne C."/>
            <person name="Gautier V."/>
            <person name="Ament-Velasquez S.L."/>
            <person name="Kruys A."/>
            <person name="Hutchinson M.I."/>
            <person name="Powell A.J."/>
            <person name="Barry K."/>
            <person name="Miller A.N."/>
            <person name="Grigoriev I.V."/>
            <person name="Debuchy R."/>
            <person name="Gladieux P."/>
            <person name="Thoren M.H."/>
            <person name="Johannesson H."/>
        </authorList>
    </citation>
    <scope>NUCLEOTIDE SEQUENCE</scope>
    <source>
        <strain evidence="1">CBS 990.96</strain>
    </source>
</reference>
<reference evidence="1" key="1">
    <citation type="journal article" date="2023" name="Mol. Phylogenet. Evol.">
        <title>Genome-scale phylogeny and comparative genomics of the fungal order Sordariales.</title>
        <authorList>
            <person name="Hensen N."/>
            <person name="Bonometti L."/>
            <person name="Westerberg I."/>
            <person name="Brannstrom I.O."/>
            <person name="Guillou S."/>
            <person name="Cros-Aarteil S."/>
            <person name="Calhoun S."/>
            <person name="Haridas S."/>
            <person name="Kuo A."/>
            <person name="Mondo S."/>
            <person name="Pangilinan J."/>
            <person name="Riley R."/>
            <person name="LaButti K."/>
            <person name="Andreopoulos B."/>
            <person name="Lipzen A."/>
            <person name="Chen C."/>
            <person name="Yan M."/>
            <person name="Daum C."/>
            <person name="Ng V."/>
            <person name="Clum A."/>
            <person name="Steindorff A."/>
            <person name="Ohm R.A."/>
            <person name="Martin F."/>
            <person name="Silar P."/>
            <person name="Natvig D.O."/>
            <person name="Lalanne C."/>
            <person name="Gautier V."/>
            <person name="Ament-Velasquez S.L."/>
            <person name="Kruys A."/>
            <person name="Hutchinson M.I."/>
            <person name="Powell A.J."/>
            <person name="Barry K."/>
            <person name="Miller A.N."/>
            <person name="Grigoriev I.V."/>
            <person name="Debuchy R."/>
            <person name="Gladieux P."/>
            <person name="Hiltunen Thoren M."/>
            <person name="Johannesson H."/>
        </authorList>
    </citation>
    <scope>NUCLEOTIDE SEQUENCE</scope>
    <source>
        <strain evidence="1">CBS 990.96</strain>
    </source>
</reference>
<accession>A0AAN6YQQ5</accession>
<keyword evidence="2" id="KW-1185">Reference proteome</keyword>
<name>A0AAN6YQQ5_9PEZI</name>
<dbReference type="Proteomes" id="UP001301958">
    <property type="component" value="Unassembled WGS sequence"/>
</dbReference>
<sequence length="141" mass="15270">MDIEDFEAKYNNINNSMDYGIGPVSTGIQDADNFESLDDIGALAQHANNIERLDIDTLAQQALTILTLGQSVGLRAAEQQRRQHGRGPGLIHGPSPYLYPDLMLIPSSPKRYLSPVRIASQHDANVVKSDANGVKSGANDV</sequence>
<dbReference type="EMBL" id="MU865476">
    <property type="protein sequence ID" value="KAK4222361.1"/>
    <property type="molecule type" value="Genomic_DNA"/>
</dbReference>
<evidence type="ECO:0000313" key="1">
    <source>
        <dbReference type="EMBL" id="KAK4222361.1"/>
    </source>
</evidence>
<comment type="caution">
    <text evidence="1">The sequence shown here is derived from an EMBL/GenBank/DDBJ whole genome shotgun (WGS) entry which is preliminary data.</text>
</comment>
<organism evidence="1 2">
    <name type="scientific">Podospora fimiseda</name>
    <dbReference type="NCBI Taxonomy" id="252190"/>
    <lineage>
        <taxon>Eukaryota</taxon>
        <taxon>Fungi</taxon>
        <taxon>Dikarya</taxon>
        <taxon>Ascomycota</taxon>
        <taxon>Pezizomycotina</taxon>
        <taxon>Sordariomycetes</taxon>
        <taxon>Sordariomycetidae</taxon>
        <taxon>Sordariales</taxon>
        <taxon>Podosporaceae</taxon>
        <taxon>Podospora</taxon>
    </lineage>
</organism>
<dbReference type="AlphaFoldDB" id="A0AAN6YQQ5"/>
<gene>
    <name evidence="1" type="ORF">QBC38DRAFT_504086</name>
</gene>
<protein>
    <submittedName>
        <fullName evidence="1">Uncharacterized protein</fullName>
    </submittedName>
</protein>
<proteinExistence type="predicted"/>